<comment type="caution">
    <text evidence="1">The sequence shown here is derived from an EMBL/GenBank/DDBJ whole genome shotgun (WGS) entry which is preliminary data.</text>
</comment>
<evidence type="ECO:0000313" key="1">
    <source>
        <dbReference type="EMBL" id="MFC5393068.1"/>
    </source>
</evidence>
<reference evidence="2" key="1">
    <citation type="journal article" date="2019" name="Int. J. Syst. Evol. Microbiol.">
        <title>The Global Catalogue of Microorganisms (GCM) 10K type strain sequencing project: providing services to taxonomists for standard genome sequencing and annotation.</title>
        <authorList>
            <consortium name="The Broad Institute Genomics Platform"/>
            <consortium name="The Broad Institute Genome Sequencing Center for Infectious Disease"/>
            <person name="Wu L."/>
            <person name="Ma J."/>
        </authorList>
    </citation>
    <scope>NUCLEOTIDE SEQUENCE [LARGE SCALE GENOMIC DNA]</scope>
    <source>
        <strain evidence="2">CGMCC 1.16326</strain>
    </source>
</reference>
<dbReference type="Gene3D" id="3.30.2000.10">
    <property type="entry name" value="Phage tail protein-like"/>
    <property type="match status" value="1"/>
</dbReference>
<evidence type="ECO:0000313" key="2">
    <source>
        <dbReference type="Proteomes" id="UP001596104"/>
    </source>
</evidence>
<dbReference type="Proteomes" id="UP001596104">
    <property type="component" value="Unassembled WGS sequence"/>
</dbReference>
<sequence length="159" mass="17537">MTDPAIIRGNQAAEIPQTSQTSRLVDAVVAVLKAELNRDLHVDIMPDKPADFDLAERAPGAVLVHYRGSKYKRGGSAQPRDLTIDLHLRLRGQSGTFGAPVMVDTVSEILQGRQLAGSTAFQLESDGLVQEQGGLWDYVVTFTTELPRVARRHSDWRPY</sequence>
<gene>
    <name evidence="1" type="ORF">ACFPPC_10535</name>
</gene>
<dbReference type="InterPro" id="IPR018602">
    <property type="entry name" value="Gp37/STM4215"/>
</dbReference>
<dbReference type="SUPFAM" id="SSF143749">
    <property type="entry name" value="Phage tail protein-like"/>
    <property type="match status" value="1"/>
</dbReference>
<dbReference type="InterPro" id="IPR035934">
    <property type="entry name" value="Phage_tail_protein-like_sf"/>
</dbReference>
<keyword evidence="2" id="KW-1185">Reference proteome</keyword>
<dbReference type="Pfam" id="PF09646">
    <property type="entry name" value="Gp37"/>
    <property type="match status" value="1"/>
</dbReference>
<dbReference type="EMBL" id="JBHSLV010000019">
    <property type="protein sequence ID" value="MFC5393068.1"/>
    <property type="molecule type" value="Genomic_DNA"/>
</dbReference>
<name>A0ABW0H746_9HYPH</name>
<proteinExistence type="predicted"/>
<accession>A0ABW0H746</accession>
<organism evidence="1 2">
    <name type="scientific">Bosea vestrisii</name>
    <dbReference type="NCBI Taxonomy" id="151416"/>
    <lineage>
        <taxon>Bacteria</taxon>
        <taxon>Pseudomonadati</taxon>
        <taxon>Pseudomonadota</taxon>
        <taxon>Alphaproteobacteria</taxon>
        <taxon>Hyphomicrobiales</taxon>
        <taxon>Boseaceae</taxon>
        <taxon>Bosea</taxon>
    </lineage>
</organism>
<dbReference type="RefSeq" id="WP_377007986.1">
    <property type="nucleotide sequence ID" value="NZ_JBHSLV010000019.1"/>
</dbReference>
<protein>
    <submittedName>
        <fullName evidence="1">Gp37 family protein</fullName>
    </submittedName>
</protein>
<dbReference type="InterPro" id="IPR038042">
    <property type="entry name" value="Gp37-like"/>
</dbReference>